<dbReference type="PANTHER" id="PTHR34145">
    <property type="entry name" value="OS02G0105600 PROTEIN"/>
    <property type="match status" value="1"/>
</dbReference>
<protein>
    <submittedName>
        <fullName evidence="3">Uncharacterized protein</fullName>
    </submittedName>
</protein>
<accession>A0A8T0NP09</accession>
<reference evidence="3" key="1">
    <citation type="submission" date="2020-05" db="EMBL/GenBank/DDBJ databases">
        <title>WGS assembly of Panicum virgatum.</title>
        <authorList>
            <person name="Lovell J.T."/>
            <person name="Jenkins J."/>
            <person name="Shu S."/>
            <person name="Juenger T.E."/>
            <person name="Schmutz J."/>
        </authorList>
    </citation>
    <scope>NUCLEOTIDE SEQUENCE</scope>
    <source>
        <strain evidence="3">AP13</strain>
    </source>
</reference>
<dbReference type="InterPro" id="IPR053772">
    <property type="entry name" value="At1g61320/At1g61330-like"/>
</dbReference>
<dbReference type="Pfam" id="PF23622">
    <property type="entry name" value="LRR_At1g61320_AtMIF1"/>
    <property type="match status" value="1"/>
</dbReference>
<gene>
    <name evidence="3" type="ORF">PVAP13_9KG282200</name>
</gene>
<dbReference type="PANTHER" id="PTHR34145:SF57">
    <property type="entry name" value="F-BOX DOMAIN-CONTAINING PROTEIN"/>
    <property type="match status" value="1"/>
</dbReference>
<dbReference type="InterPro" id="IPR001810">
    <property type="entry name" value="F-box_dom"/>
</dbReference>
<dbReference type="AlphaFoldDB" id="A0A8T0NP09"/>
<keyword evidence="4" id="KW-1185">Reference proteome</keyword>
<name>A0A8T0NP09_PANVG</name>
<sequence>MKSLSMCAYLVSQTAGCIISSKLPPKEVVRTSVLSSKWRNLWTIFPKLRFDGTVMFGKKINGEQREQYARQFIDTVNVVLHQCHGKVVEELVIKFNFDSLLMDHLNNWVRFAASSHTKSLSFDLTPRGLEVFDDPQYIFPFKLFDSRCISHLQLHFVSIMLPTQSCGFPKLRKLDLRNVKVRAKEHEYMLSNCSSLEWFSIAFCNTKGELKVQSPLPRLLYMNVSFCELTKMEFRAVKLRTFVYEGSAVPINLTEVSKLKNANIYFTESTIGNAIPELANALTNVQNLTLKIYVHPPEVPCLIENPSRFCHLKHLQLLLWYNMDVDNLSLVSLLGTALFIEKLEIHFSSVFGFYLMKGTSIRRLKRTYNYLKDVCITGFQASNGQIEFLVHVVENTPALQVLTIDPLDRLMKGDPLLVIEREVDFIDAAYRIVREYIEENVSPKCSVRLLS</sequence>
<evidence type="ECO:0000313" key="3">
    <source>
        <dbReference type="EMBL" id="KAG2550009.1"/>
    </source>
</evidence>
<dbReference type="Proteomes" id="UP000823388">
    <property type="component" value="Chromosome 9K"/>
</dbReference>
<organism evidence="3 4">
    <name type="scientific">Panicum virgatum</name>
    <name type="common">Blackwell switchgrass</name>
    <dbReference type="NCBI Taxonomy" id="38727"/>
    <lineage>
        <taxon>Eukaryota</taxon>
        <taxon>Viridiplantae</taxon>
        <taxon>Streptophyta</taxon>
        <taxon>Embryophyta</taxon>
        <taxon>Tracheophyta</taxon>
        <taxon>Spermatophyta</taxon>
        <taxon>Magnoliopsida</taxon>
        <taxon>Liliopsida</taxon>
        <taxon>Poales</taxon>
        <taxon>Poaceae</taxon>
        <taxon>PACMAD clade</taxon>
        <taxon>Panicoideae</taxon>
        <taxon>Panicodae</taxon>
        <taxon>Paniceae</taxon>
        <taxon>Panicinae</taxon>
        <taxon>Panicum</taxon>
        <taxon>Panicum sect. Hiantes</taxon>
    </lineage>
</organism>
<feature type="domain" description="At1g61320/AtMIF1 LRR" evidence="2">
    <location>
        <begin position="88"/>
        <end position="448"/>
    </location>
</feature>
<dbReference type="Pfam" id="PF00646">
    <property type="entry name" value="F-box"/>
    <property type="match status" value="1"/>
</dbReference>
<dbReference type="InterPro" id="IPR032675">
    <property type="entry name" value="LRR_dom_sf"/>
</dbReference>
<dbReference type="Gene3D" id="3.80.10.10">
    <property type="entry name" value="Ribonuclease Inhibitor"/>
    <property type="match status" value="1"/>
</dbReference>
<evidence type="ECO:0000313" key="4">
    <source>
        <dbReference type="Proteomes" id="UP000823388"/>
    </source>
</evidence>
<comment type="caution">
    <text evidence="3">The sequence shown here is derived from an EMBL/GenBank/DDBJ whole genome shotgun (WGS) entry which is preliminary data.</text>
</comment>
<feature type="domain" description="F-box" evidence="1">
    <location>
        <begin position="19"/>
        <end position="47"/>
    </location>
</feature>
<dbReference type="InterPro" id="IPR055357">
    <property type="entry name" value="LRR_At1g61320_AtMIF1"/>
</dbReference>
<dbReference type="EMBL" id="CM029053">
    <property type="protein sequence ID" value="KAG2550009.1"/>
    <property type="molecule type" value="Genomic_DNA"/>
</dbReference>
<dbReference type="SUPFAM" id="SSF52058">
    <property type="entry name" value="L domain-like"/>
    <property type="match status" value="1"/>
</dbReference>
<evidence type="ECO:0000259" key="1">
    <source>
        <dbReference type="Pfam" id="PF00646"/>
    </source>
</evidence>
<dbReference type="OrthoDB" id="613853at2759"/>
<evidence type="ECO:0000259" key="2">
    <source>
        <dbReference type="Pfam" id="PF23622"/>
    </source>
</evidence>
<proteinExistence type="predicted"/>